<dbReference type="Gene3D" id="3.30.1330.60">
    <property type="entry name" value="OmpA-like domain"/>
    <property type="match status" value="1"/>
</dbReference>
<accession>A0A9X1UBN5</accession>
<dbReference type="Proteomes" id="UP001139462">
    <property type="component" value="Unassembled WGS sequence"/>
</dbReference>
<keyword evidence="10" id="KW-1185">Reference proteome</keyword>
<dbReference type="InterPro" id="IPR003367">
    <property type="entry name" value="Thrombospondin_3-like_rpt"/>
</dbReference>
<dbReference type="SUPFAM" id="SSF103088">
    <property type="entry name" value="OmpA-like"/>
    <property type="match status" value="1"/>
</dbReference>
<dbReference type="InterPro" id="IPR050330">
    <property type="entry name" value="Bact_OuterMem_StrucFunc"/>
</dbReference>
<feature type="signal peptide" evidence="7">
    <location>
        <begin position="1"/>
        <end position="22"/>
    </location>
</feature>
<dbReference type="Pfam" id="PF02412">
    <property type="entry name" value="TSP_3"/>
    <property type="match status" value="4"/>
</dbReference>
<proteinExistence type="predicted"/>
<feature type="domain" description="OmpA-like" evidence="8">
    <location>
        <begin position="348"/>
        <end position="463"/>
    </location>
</feature>
<comment type="subcellular location">
    <subcellularLocation>
        <location evidence="1">Cell outer membrane</location>
    </subcellularLocation>
</comment>
<dbReference type="GO" id="GO:0009279">
    <property type="term" value="C:cell outer membrane"/>
    <property type="evidence" value="ECO:0007669"/>
    <property type="project" value="UniProtKB-SubCell"/>
</dbReference>
<evidence type="ECO:0000256" key="5">
    <source>
        <dbReference type="PROSITE-ProRule" id="PRU00473"/>
    </source>
</evidence>
<feature type="region of interest" description="Disordered" evidence="6">
    <location>
        <begin position="221"/>
        <end position="318"/>
    </location>
</feature>
<dbReference type="PRINTS" id="PR01023">
    <property type="entry name" value="NAFLGMOTY"/>
</dbReference>
<evidence type="ECO:0000256" key="4">
    <source>
        <dbReference type="ARBA" id="ARBA00023237"/>
    </source>
</evidence>
<dbReference type="Gene3D" id="4.10.1080.10">
    <property type="entry name" value="TSP type-3 repeat"/>
    <property type="match status" value="1"/>
</dbReference>
<dbReference type="CDD" id="cd07185">
    <property type="entry name" value="OmpA_C-like"/>
    <property type="match status" value="1"/>
</dbReference>
<evidence type="ECO:0000256" key="1">
    <source>
        <dbReference type="ARBA" id="ARBA00004442"/>
    </source>
</evidence>
<sequence length="463" mass="49983">MKHLNRFLVAAILFLGIGVANAQDENNPWAVEVGVNAVDVYPAGQNEDQLRLQAPGMRGEIFDEYFNANDHWNILPSVSRLAISRYVGSGFVFTAAGSINRIDRLGDVAANDLSYYGADGAIKYSFRNAIAPGGWFDPSLGIGGGYTWVDDIGFGTANATAGIKVWFTENLGLNLQSTYKHAFEEAYGISHFQHSAGVVFQFGGKDTDGDGIYDKDDECPETPGLPEFNGCPDTDGDGIEDRLDECPETPGLPEFNGCPDTDGDGVPDHKDECPTVAGLKELNGCPDADGDGIADKDDACPNEAGPKENNGCPWPDRDGDGVLDKDDQCPDVAGTVANKGCPEVSVEIIKQLNDYSKTILFDLGKASIRKESYAVLQNIADIMKEYPNAKFEIEGHTDSTGSLKLNERLSKERAASVKDYLTTIGMDASRLTSEGYGPSRPIATNKTKAGRQQNRRVEISLKK</sequence>
<dbReference type="Pfam" id="PF00691">
    <property type="entry name" value="OmpA"/>
    <property type="match status" value="1"/>
</dbReference>
<reference evidence="9" key="1">
    <citation type="submission" date="2021-09" db="EMBL/GenBank/DDBJ databases">
        <title>Genome of Aequorivita sp. strain F64183.</title>
        <authorList>
            <person name="Wang Y."/>
        </authorList>
    </citation>
    <scope>NUCLEOTIDE SEQUENCE</scope>
    <source>
        <strain evidence="9">F64183</strain>
    </source>
</reference>
<evidence type="ECO:0000256" key="2">
    <source>
        <dbReference type="ARBA" id="ARBA00022729"/>
    </source>
</evidence>
<gene>
    <name evidence="9" type="ORF">K8344_01425</name>
</gene>
<protein>
    <submittedName>
        <fullName evidence="9">OmpA family protein</fullName>
    </submittedName>
</protein>
<feature type="compositionally biased region" description="Polar residues" evidence="6">
    <location>
        <begin position="442"/>
        <end position="452"/>
    </location>
</feature>
<dbReference type="PROSITE" id="PS51123">
    <property type="entry name" value="OMPA_2"/>
    <property type="match status" value="1"/>
</dbReference>
<dbReference type="RefSeq" id="WP_185099170.1">
    <property type="nucleotide sequence ID" value="NZ_JAIRBB010000001.1"/>
</dbReference>
<dbReference type="SUPFAM" id="SSF103647">
    <property type="entry name" value="TSP type-3 repeat"/>
    <property type="match status" value="1"/>
</dbReference>
<dbReference type="InterPro" id="IPR028974">
    <property type="entry name" value="TSP_type-3_rpt"/>
</dbReference>
<organism evidence="9 10">
    <name type="scientific">Aequorivita xiaoshiensis</name>
    <dbReference type="NCBI Taxonomy" id="2874476"/>
    <lineage>
        <taxon>Bacteria</taxon>
        <taxon>Pseudomonadati</taxon>
        <taxon>Bacteroidota</taxon>
        <taxon>Flavobacteriia</taxon>
        <taxon>Flavobacteriales</taxon>
        <taxon>Flavobacteriaceae</taxon>
        <taxon>Aequorivita</taxon>
    </lineage>
</organism>
<evidence type="ECO:0000256" key="3">
    <source>
        <dbReference type="ARBA" id="ARBA00023136"/>
    </source>
</evidence>
<dbReference type="InterPro" id="IPR006664">
    <property type="entry name" value="OMP_bac"/>
</dbReference>
<evidence type="ECO:0000313" key="9">
    <source>
        <dbReference type="EMBL" id="MCG2429766.1"/>
    </source>
</evidence>
<evidence type="ECO:0000256" key="7">
    <source>
        <dbReference type="SAM" id="SignalP"/>
    </source>
</evidence>
<dbReference type="PANTHER" id="PTHR30329:SF21">
    <property type="entry name" value="LIPOPROTEIN YIAD-RELATED"/>
    <property type="match status" value="1"/>
</dbReference>
<dbReference type="PRINTS" id="PR01021">
    <property type="entry name" value="OMPADOMAIN"/>
</dbReference>
<dbReference type="PANTHER" id="PTHR30329">
    <property type="entry name" value="STATOR ELEMENT OF FLAGELLAR MOTOR COMPLEX"/>
    <property type="match status" value="1"/>
</dbReference>
<evidence type="ECO:0000313" key="10">
    <source>
        <dbReference type="Proteomes" id="UP001139462"/>
    </source>
</evidence>
<evidence type="ECO:0000259" key="8">
    <source>
        <dbReference type="PROSITE" id="PS51123"/>
    </source>
</evidence>
<dbReference type="InterPro" id="IPR036737">
    <property type="entry name" value="OmpA-like_sf"/>
</dbReference>
<dbReference type="GO" id="GO:0005509">
    <property type="term" value="F:calcium ion binding"/>
    <property type="evidence" value="ECO:0007669"/>
    <property type="project" value="InterPro"/>
</dbReference>
<dbReference type="AlphaFoldDB" id="A0A9X1UBN5"/>
<comment type="caution">
    <text evidence="9">The sequence shown here is derived from an EMBL/GenBank/DDBJ whole genome shotgun (WGS) entry which is preliminary data.</text>
</comment>
<keyword evidence="3 5" id="KW-0472">Membrane</keyword>
<dbReference type="EMBL" id="JAIRBB010000001">
    <property type="protein sequence ID" value="MCG2429766.1"/>
    <property type="molecule type" value="Genomic_DNA"/>
</dbReference>
<dbReference type="GO" id="GO:0007155">
    <property type="term" value="P:cell adhesion"/>
    <property type="evidence" value="ECO:0007669"/>
    <property type="project" value="InterPro"/>
</dbReference>
<keyword evidence="2 7" id="KW-0732">Signal</keyword>
<feature type="chain" id="PRO_5041000351" evidence="7">
    <location>
        <begin position="23"/>
        <end position="463"/>
    </location>
</feature>
<keyword evidence="4" id="KW-0998">Cell outer membrane</keyword>
<evidence type="ECO:0000256" key="6">
    <source>
        <dbReference type="SAM" id="MobiDB-lite"/>
    </source>
</evidence>
<dbReference type="InterPro" id="IPR006665">
    <property type="entry name" value="OmpA-like"/>
</dbReference>
<feature type="region of interest" description="Disordered" evidence="6">
    <location>
        <begin position="431"/>
        <end position="463"/>
    </location>
</feature>
<name>A0A9X1UBN5_9FLAO</name>